<protein>
    <submittedName>
        <fullName evidence="3">Aminobenzoyl-glutamate utilization protein B</fullName>
    </submittedName>
</protein>
<evidence type="ECO:0000259" key="2">
    <source>
        <dbReference type="Pfam" id="PF07687"/>
    </source>
</evidence>
<dbReference type="InterPro" id="IPR036264">
    <property type="entry name" value="Bact_exopeptidase_dim_dom"/>
</dbReference>
<dbReference type="InterPro" id="IPR052030">
    <property type="entry name" value="Peptidase_M20/M20A_hydrolases"/>
</dbReference>
<dbReference type="RefSeq" id="WP_354196057.1">
    <property type="nucleotide sequence ID" value="NZ_JBEPML010000010.1"/>
</dbReference>
<dbReference type="PANTHER" id="PTHR30575:SF0">
    <property type="entry name" value="XAA-ARG DIPEPTIDASE"/>
    <property type="match status" value="1"/>
</dbReference>
<dbReference type="PANTHER" id="PTHR30575">
    <property type="entry name" value="PEPTIDASE M20"/>
    <property type="match status" value="1"/>
</dbReference>
<evidence type="ECO:0000313" key="4">
    <source>
        <dbReference type="Proteomes" id="UP001549076"/>
    </source>
</evidence>
<dbReference type="InterPro" id="IPR017439">
    <property type="entry name" value="Amidohydrolase"/>
</dbReference>
<dbReference type="Gene3D" id="3.40.630.10">
    <property type="entry name" value="Zn peptidases"/>
    <property type="match status" value="1"/>
</dbReference>
<feature type="domain" description="Peptidase M20 dimerisation" evidence="2">
    <location>
        <begin position="185"/>
        <end position="276"/>
    </location>
</feature>
<dbReference type="CDD" id="cd05673">
    <property type="entry name" value="M20_Acy1L2_AbgB"/>
    <property type="match status" value="1"/>
</dbReference>
<proteinExistence type="predicted"/>
<organism evidence="3 4">
    <name type="scientific">Aquamicrobium terrae</name>
    <dbReference type="NCBI Taxonomy" id="1324945"/>
    <lineage>
        <taxon>Bacteria</taxon>
        <taxon>Pseudomonadati</taxon>
        <taxon>Pseudomonadota</taxon>
        <taxon>Alphaproteobacteria</taxon>
        <taxon>Hyphomicrobiales</taxon>
        <taxon>Phyllobacteriaceae</taxon>
        <taxon>Aquamicrobium</taxon>
    </lineage>
</organism>
<dbReference type="InterPro" id="IPR002933">
    <property type="entry name" value="Peptidase_M20"/>
</dbReference>
<accession>A0ABV2N4B1</accession>
<dbReference type="InterPro" id="IPR011650">
    <property type="entry name" value="Peptidase_M20_dimer"/>
</dbReference>
<evidence type="ECO:0000313" key="3">
    <source>
        <dbReference type="EMBL" id="MET3792757.1"/>
    </source>
</evidence>
<dbReference type="EMBL" id="JBEPML010000010">
    <property type="protein sequence ID" value="MET3792757.1"/>
    <property type="molecule type" value="Genomic_DNA"/>
</dbReference>
<reference evidence="3 4" key="1">
    <citation type="submission" date="2024-06" db="EMBL/GenBank/DDBJ databases">
        <title>Genomic Encyclopedia of Type Strains, Phase IV (KMG-IV): sequencing the most valuable type-strain genomes for metagenomic binning, comparative biology and taxonomic classification.</title>
        <authorList>
            <person name="Goeker M."/>
        </authorList>
    </citation>
    <scope>NUCLEOTIDE SEQUENCE [LARGE SCALE GENOMIC DNA]</scope>
    <source>
        <strain evidence="3 4">DSM 27865</strain>
    </source>
</reference>
<dbReference type="InterPro" id="IPR017145">
    <property type="entry name" value="Aminobenzoyl-glu_utiliz_pB"/>
</dbReference>
<dbReference type="SUPFAM" id="SSF53187">
    <property type="entry name" value="Zn-dependent exopeptidases"/>
    <property type="match status" value="1"/>
</dbReference>
<keyword evidence="4" id="KW-1185">Reference proteome</keyword>
<dbReference type="Proteomes" id="UP001549076">
    <property type="component" value="Unassembled WGS sequence"/>
</dbReference>
<dbReference type="PIRSF" id="PIRSF037227">
    <property type="entry name" value="Aminobenzoyl-glu_utiliz_pB"/>
    <property type="match status" value="1"/>
</dbReference>
<evidence type="ECO:0000256" key="1">
    <source>
        <dbReference type="ARBA" id="ARBA00022801"/>
    </source>
</evidence>
<gene>
    <name evidence="3" type="ORF">ABID37_002980</name>
</gene>
<sequence length="469" mass="50453">MKKDVLKAVEDKAPAYIKLADSIWDTPELCFKEFKSSAMQMALLGREGFLVTKGLAGMSTAFVAEAGKGRPIIGFLGEFDALSGLSQDAGVAVQQTSTPGANGHGCGHNLHGAGAMLAAVALRDVLKAHGVEATVRYYGCPAEEGGSGKTFMTRAGVFDDLDVALNWHPSSFSTVKAFPSLAVIQAAFRFTGKAAHAAAAPHMGRSALDAVELFNVGVNYLREHMPDQARIHYAVTDSGGTSPNVVQARAEVLYYVRAPDIHETKELFQRVKKVAEGAAWMTETTLEVSTSRGCSNNIYNKVLDDVMYDNLLQLGPPPFDDVDREFAAEIRKTFSEEDVSFNALNFGFPSQSSKVLSDDVVREAPQLLGGSSDMGDVTWVAPTTQYFGACYAIGTEFHTWQLVAQGKTPAAHKGMIHAAKVLAATAIDLIQNPVIIEKAKENLKLMKSNRPYSCPIPPEVQPPSYAEAC</sequence>
<name>A0ABV2N4B1_9HYPH</name>
<keyword evidence="1" id="KW-0378">Hydrolase</keyword>
<dbReference type="SUPFAM" id="SSF55031">
    <property type="entry name" value="Bacterial exopeptidase dimerisation domain"/>
    <property type="match status" value="1"/>
</dbReference>
<dbReference type="Gene3D" id="3.30.70.360">
    <property type="match status" value="1"/>
</dbReference>
<dbReference type="NCBIfam" id="TIGR01891">
    <property type="entry name" value="amidohydrolases"/>
    <property type="match status" value="1"/>
</dbReference>
<comment type="caution">
    <text evidence="3">The sequence shown here is derived from an EMBL/GenBank/DDBJ whole genome shotgun (WGS) entry which is preliminary data.</text>
</comment>
<dbReference type="Pfam" id="PF07687">
    <property type="entry name" value="M20_dimer"/>
    <property type="match status" value="1"/>
</dbReference>
<dbReference type="Pfam" id="PF01546">
    <property type="entry name" value="Peptidase_M20"/>
    <property type="match status" value="1"/>
</dbReference>